<gene>
    <name evidence="2" type="ORF">QBC37DRAFT_457738</name>
</gene>
<evidence type="ECO:0000313" key="3">
    <source>
        <dbReference type="Proteomes" id="UP001301769"/>
    </source>
</evidence>
<dbReference type="EMBL" id="MU858361">
    <property type="protein sequence ID" value="KAK4206723.1"/>
    <property type="molecule type" value="Genomic_DNA"/>
</dbReference>
<proteinExistence type="predicted"/>
<evidence type="ECO:0000313" key="2">
    <source>
        <dbReference type="EMBL" id="KAK4206723.1"/>
    </source>
</evidence>
<sequence length="284" mass="31530">MPAERSAPKNQSRDHPHQKGKGRQFVLPKREDLPDQSLRKLLPNIGMRLPYKHTVFRQRRGDTRVLLAISELPTITKSKLTTSTGKEVTRVSKAEVEQTVARLFILGADFITSPGFPEDLPPPPRDIEKAIELINITASAHGSAGVGAITLLNGMRLHLIEQNELWNGALGWVEKMSLNMFAAFFLILRAARLRWHDNPAVPYDDHPALSKAIDEFNEVATGVEWGGLETAIWLRNGAMGLDPESEGNKSVAKIARMMEDLSLGVDFDVASLEESLKELDDVIL</sequence>
<keyword evidence="3" id="KW-1185">Reference proteome</keyword>
<accession>A0AAN7B0T1</accession>
<evidence type="ECO:0000256" key="1">
    <source>
        <dbReference type="SAM" id="MobiDB-lite"/>
    </source>
</evidence>
<reference evidence="2" key="2">
    <citation type="submission" date="2023-05" db="EMBL/GenBank/DDBJ databases">
        <authorList>
            <consortium name="Lawrence Berkeley National Laboratory"/>
            <person name="Steindorff A."/>
            <person name="Hensen N."/>
            <person name="Bonometti L."/>
            <person name="Westerberg I."/>
            <person name="Brannstrom I.O."/>
            <person name="Guillou S."/>
            <person name="Cros-Aarteil S."/>
            <person name="Calhoun S."/>
            <person name="Haridas S."/>
            <person name="Kuo A."/>
            <person name="Mondo S."/>
            <person name="Pangilinan J."/>
            <person name="Riley R."/>
            <person name="Labutti K."/>
            <person name="Andreopoulos B."/>
            <person name="Lipzen A."/>
            <person name="Chen C."/>
            <person name="Yanf M."/>
            <person name="Daum C."/>
            <person name="Ng V."/>
            <person name="Clum A."/>
            <person name="Ohm R."/>
            <person name="Martin F."/>
            <person name="Silar P."/>
            <person name="Natvig D."/>
            <person name="Lalanne C."/>
            <person name="Gautier V."/>
            <person name="Ament-Velasquez S.L."/>
            <person name="Kruys A."/>
            <person name="Hutchinson M.I."/>
            <person name="Powell A.J."/>
            <person name="Barry K."/>
            <person name="Miller A.N."/>
            <person name="Grigoriev I.V."/>
            <person name="Debuchy R."/>
            <person name="Gladieux P."/>
            <person name="Thoren M.H."/>
            <person name="Johannesson H."/>
        </authorList>
    </citation>
    <scope>NUCLEOTIDE SEQUENCE</scope>
    <source>
        <strain evidence="2">PSN293</strain>
    </source>
</reference>
<name>A0AAN7B0T1_9PEZI</name>
<reference evidence="2" key="1">
    <citation type="journal article" date="2023" name="Mol. Phylogenet. Evol.">
        <title>Genome-scale phylogeny and comparative genomics of the fungal order Sordariales.</title>
        <authorList>
            <person name="Hensen N."/>
            <person name="Bonometti L."/>
            <person name="Westerberg I."/>
            <person name="Brannstrom I.O."/>
            <person name="Guillou S."/>
            <person name="Cros-Aarteil S."/>
            <person name="Calhoun S."/>
            <person name="Haridas S."/>
            <person name="Kuo A."/>
            <person name="Mondo S."/>
            <person name="Pangilinan J."/>
            <person name="Riley R."/>
            <person name="LaButti K."/>
            <person name="Andreopoulos B."/>
            <person name="Lipzen A."/>
            <person name="Chen C."/>
            <person name="Yan M."/>
            <person name="Daum C."/>
            <person name="Ng V."/>
            <person name="Clum A."/>
            <person name="Steindorff A."/>
            <person name="Ohm R.A."/>
            <person name="Martin F."/>
            <person name="Silar P."/>
            <person name="Natvig D.O."/>
            <person name="Lalanne C."/>
            <person name="Gautier V."/>
            <person name="Ament-Velasquez S.L."/>
            <person name="Kruys A."/>
            <person name="Hutchinson M.I."/>
            <person name="Powell A.J."/>
            <person name="Barry K."/>
            <person name="Miller A.N."/>
            <person name="Grigoriev I.V."/>
            <person name="Debuchy R."/>
            <person name="Gladieux P."/>
            <person name="Hiltunen Thoren M."/>
            <person name="Johannesson H."/>
        </authorList>
    </citation>
    <scope>NUCLEOTIDE SEQUENCE</scope>
    <source>
        <strain evidence="2">PSN293</strain>
    </source>
</reference>
<feature type="region of interest" description="Disordered" evidence="1">
    <location>
        <begin position="1"/>
        <end position="32"/>
    </location>
</feature>
<dbReference type="AlphaFoldDB" id="A0AAN7B0T1"/>
<dbReference type="Proteomes" id="UP001301769">
    <property type="component" value="Unassembled WGS sequence"/>
</dbReference>
<protein>
    <submittedName>
        <fullName evidence="2">Uncharacterized protein</fullName>
    </submittedName>
</protein>
<organism evidence="2 3">
    <name type="scientific">Rhypophila decipiens</name>
    <dbReference type="NCBI Taxonomy" id="261697"/>
    <lineage>
        <taxon>Eukaryota</taxon>
        <taxon>Fungi</taxon>
        <taxon>Dikarya</taxon>
        <taxon>Ascomycota</taxon>
        <taxon>Pezizomycotina</taxon>
        <taxon>Sordariomycetes</taxon>
        <taxon>Sordariomycetidae</taxon>
        <taxon>Sordariales</taxon>
        <taxon>Naviculisporaceae</taxon>
        <taxon>Rhypophila</taxon>
    </lineage>
</organism>
<comment type="caution">
    <text evidence="2">The sequence shown here is derived from an EMBL/GenBank/DDBJ whole genome shotgun (WGS) entry which is preliminary data.</text>
</comment>